<feature type="transmembrane region" description="Helical" evidence="19">
    <location>
        <begin position="214"/>
        <end position="235"/>
    </location>
</feature>
<evidence type="ECO:0000256" key="10">
    <source>
        <dbReference type="ARBA" id="ARBA00022967"/>
    </source>
</evidence>
<evidence type="ECO:0000256" key="8">
    <source>
        <dbReference type="ARBA" id="ARBA00022692"/>
    </source>
</evidence>
<feature type="domain" description="NADH:quinone oxidoreductase/Mrp antiporter transmembrane" evidence="20">
    <location>
        <begin position="57"/>
        <end position="262"/>
    </location>
</feature>
<keyword evidence="9" id="KW-0999">Mitochondrion inner membrane</keyword>
<keyword evidence="8 19" id="KW-0812">Transmembrane</keyword>
<evidence type="ECO:0000256" key="2">
    <source>
        <dbReference type="ARBA" id="ARBA00004448"/>
    </source>
</evidence>
<evidence type="ECO:0000259" key="20">
    <source>
        <dbReference type="Pfam" id="PF00361"/>
    </source>
</evidence>
<sequence length="292" mass="33705">MWCYTFVWCISSVSFVFLWQGLALNLVTFLLVCLLSKKGGWQFFVYFVVQSTASLLFLILSQTSYAVVPLLLSSVFMMKAGVVPLHNWFVSSSKKGGWQFFVQLSTLQKLIPLWLCISLYKELPASFFWSWDKPVMLVVITGLVFGLFSALQTLSIFMLMVYSSLSYSSWLICSCLVSADLYFLFMVVYCLILWAVYFLITAEGGTIKNRMASFFTYGSIKVTAFFLAMLFLAGFPPTPLFFLKIYIMKYFVVSQWWVVGFVLMAFSVVSYFYYMRVLLSWFLLTPLKDYKS</sequence>
<evidence type="ECO:0000256" key="15">
    <source>
        <dbReference type="ARBA" id="ARBA00023128"/>
    </source>
</evidence>
<feature type="transmembrane region" description="Helical" evidence="19">
    <location>
        <begin position="255"/>
        <end position="274"/>
    </location>
</feature>
<feature type="transmembrane region" description="Helical" evidence="19">
    <location>
        <begin position="12"/>
        <end position="36"/>
    </location>
</feature>
<feature type="transmembrane region" description="Helical" evidence="19">
    <location>
        <begin position="135"/>
        <end position="161"/>
    </location>
</feature>
<name>A0A514ABV6_9BILA</name>
<proteinExistence type="inferred from homology"/>
<keyword evidence="13" id="KW-0520">NAD</keyword>
<evidence type="ECO:0000256" key="18">
    <source>
        <dbReference type="ARBA" id="ARBA00049551"/>
    </source>
</evidence>
<dbReference type="PANTHER" id="PTHR46552">
    <property type="entry name" value="NADH-UBIQUINONE OXIDOREDUCTASE CHAIN 2"/>
    <property type="match status" value="1"/>
</dbReference>
<keyword evidence="11" id="KW-0249">Electron transport</keyword>
<protein>
    <recommendedName>
        <fullName evidence="5">NADH-ubiquinone oxidoreductase chain 2</fullName>
        <ecNumber evidence="4">7.1.1.2</ecNumber>
    </recommendedName>
    <alternativeName>
        <fullName evidence="17">NADH dehydrogenase subunit 2</fullName>
    </alternativeName>
</protein>
<evidence type="ECO:0000256" key="3">
    <source>
        <dbReference type="ARBA" id="ARBA00007012"/>
    </source>
</evidence>
<feature type="transmembrane region" description="Helical" evidence="19">
    <location>
        <begin position="43"/>
        <end position="60"/>
    </location>
</feature>
<evidence type="ECO:0000256" key="11">
    <source>
        <dbReference type="ARBA" id="ARBA00022982"/>
    </source>
</evidence>
<gene>
    <name evidence="21" type="primary">ND2</name>
</gene>
<evidence type="ECO:0000256" key="5">
    <source>
        <dbReference type="ARBA" id="ARBA00021008"/>
    </source>
</evidence>
<evidence type="ECO:0000256" key="4">
    <source>
        <dbReference type="ARBA" id="ARBA00012944"/>
    </source>
</evidence>
<comment type="function">
    <text evidence="1">Core subunit of the mitochondrial membrane respiratory chain NADH dehydrogenase (Complex I) that is believed to belong to the minimal assembly required for catalysis. Complex I functions in the transfer of electrons from NADH to the respiratory chain. The immediate electron acceptor for the enzyme is believed to be ubiquinone.</text>
</comment>
<dbReference type="PANTHER" id="PTHR46552:SF1">
    <property type="entry name" value="NADH-UBIQUINONE OXIDOREDUCTASE CHAIN 2"/>
    <property type="match status" value="1"/>
</dbReference>
<keyword evidence="7" id="KW-0679">Respiratory chain</keyword>
<evidence type="ECO:0000256" key="14">
    <source>
        <dbReference type="ARBA" id="ARBA00023075"/>
    </source>
</evidence>
<keyword evidence="12 19" id="KW-1133">Transmembrane helix</keyword>
<dbReference type="InterPro" id="IPR050175">
    <property type="entry name" value="Complex_I_Subunit_2"/>
</dbReference>
<evidence type="ECO:0000256" key="13">
    <source>
        <dbReference type="ARBA" id="ARBA00023027"/>
    </source>
</evidence>
<comment type="subcellular location">
    <subcellularLocation>
        <location evidence="2">Mitochondrion inner membrane</location>
        <topology evidence="2">Multi-pass membrane protein</topology>
    </subcellularLocation>
</comment>
<evidence type="ECO:0000256" key="19">
    <source>
        <dbReference type="SAM" id="Phobius"/>
    </source>
</evidence>
<dbReference type="GO" id="GO:0008137">
    <property type="term" value="F:NADH dehydrogenase (ubiquinone) activity"/>
    <property type="evidence" value="ECO:0007669"/>
    <property type="project" value="UniProtKB-EC"/>
</dbReference>
<keyword evidence="6" id="KW-0813">Transport</keyword>
<comment type="catalytic activity">
    <reaction evidence="18">
        <text>a ubiquinone + NADH + 5 H(+)(in) = a ubiquinol + NAD(+) + 4 H(+)(out)</text>
        <dbReference type="Rhea" id="RHEA:29091"/>
        <dbReference type="Rhea" id="RHEA-COMP:9565"/>
        <dbReference type="Rhea" id="RHEA-COMP:9566"/>
        <dbReference type="ChEBI" id="CHEBI:15378"/>
        <dbReference type="ChEBI" id="CHEBI:16389"/>
        <dbReference type="ChEBI" id="CHEBI:17976"/>
        <dbReference type="ChEBI" id="CHEBI:57540"/>
        <dbReference type="ChEBI" id="CHEBI:57945"/>
        <dbReference type="EC" id="7.1.1.2"/>
    </reaction>
</comment>
<dbReference type="EC" id="7.1.1.2" evidence="4"/>
<evidence type="ECO:0000256" key="17">
    <source>
        <dbReference type="ARBA" id="ARBA00031028"/>
    </source>
</evidence>
<dbReference type="Pfam" id="PF00361">
    <property type="entry name" value="Proton_antipo_M"/>
    <property type="match status" value="1"/>
</dbReference>
<dbReference type="GO" id="GO:0006120">
    <property type="term" value="P:mitochondrial electron transport, NADH to ubiquinone"/>
    <property type="evidence" value="ECO:0007669"/>
    <property type="project" value="TreeGrafter"/>
</dbReference>
<evidence type="ECO:0000256" key="9">
    <source>
        <dbReference type="ARBA" id="ARBA00022792"/>
    </source>
</evidence>
<keyword evidence="15 21" id="KW-0496">Mitochondrion</keyword>
<evidence type="ECO:0000256" key="16">
    <source>
        <dbReference type="ARBA" id="ARBA00023136"/>
    </source>
</evidence>
<evidence type="ECO:0000313" key="21">
    <source>
        <dbReference type="EMBL" id="QDH52389.1"/>
    </source>
</evidence>
<keyword evidence="10" id="KW-1278">Translocase</keyword>
<accession>A0A514ABV6</accession>
<organism evidence="21">
    <name type="scientific">Gordius sp. VVA-2019</name>
    <dbReference type="NCBI Taxonomy" id="2586752"/>
    <lineage>
        <taxon>Eukaryota</taxon>
        <taxon>Metazoa</taxon>
        <taxon>Ecdysozoa</taxon>
        <taxon>Nematomorpha</taxon>
        <taxon>Gordioida</taxon>
        <taxon>Gordea</taxon>
        <taxon>Gordioidea</taxon>
        <taxon>Gordiidae</taxon>
        <taxon>Gordius</taxon>
    </lineage>
</organism>
<evidence type="ECO:0000256" key="12">
    <source>
        <dbReference type="ARBA" id="ARBA00022989"/>
    </source>
</evidence>
<evidence type="ECO:0000256" key="7">
    <source>
        <dbReference type="ARBA" id="ARBA00022660"/>
    </source>
</evidence>
<geneLocation type="mitochondrion" evidence="21"/>
<keyword evidence="16 19" id="KW-0472">Membrane</keyword>
<reference evidence="21" key="1">
    <citation type="journal article" date="2019" name="Nucleic Acids Res.">
        <title>Coding palindromes in mitochondrial genes of Nematomorpha.</title>
        <authorList>
            <person name="Mikhailov K.V."/>
            <person name="Efeykin B.D."/>
            <person name="Panchin A.Y."/>
            <person name="Knorre D.A."/>
            <person name="Logacheva M.D."/>
            <person name="Penin A.A."/>
            <person name="Muntyan M.S."/>
            <person name="Nikitin M.A."/>
            <person name="Popova O.V."/>
            <person name="Zanegina O.N."/>
            <person name="Vyssokikh M.Y."/>
            <person name="Spiridonov S.E."/>
            <person name="Aleoshin V.V."/>
            <person name="Panchin Y.V."/>
        </authorList>
    </citation>
    <scope>NUCLEOTIDE SEQUENCE</scope>
</reference>
<dbReference type="GO" id="GO:0005743">
    <property type="term" value="C:mitochondrial inner membrane"/>
    <property type="evidence" value="ECO:0007669"/>
    <property type="project" value="UniProtKB-SubCell"/>
</dbReference>
<feature type="transmembrane region" description="Helical" evidence="19">
    <location>
        <begin position="181"/>
        <end position="202"/>
    </location>
</feature>
<dbReference type="InterPro" id="IPR001750">
    <property type="entry name" value="ND/Mrp_TM"/>
</dbReference>
<dbReference type="AlphaFoldDB" id="A0A514ABV6"/>
<feature type="transmembrane region" description="Helical" evidence="19">
    <location>
        <begin position="66"/>
        <end position="85"/>
    </location>
</feature>
<keyword evidence="14" id="KW-0830">Ubiquinone</keyword>
<comment type="similarity">
    <text evidence="3">Belongs to the complex I subunit 2 family.</text>
</comment>
<evidence type="ECO:0000256" key="6">
    <source>
        <dbReference type="ARBA" id="ARBA00022448"/>
    </source>
</evidence>
<evidence type="ECO:0000256" key="1">
    <source>
        <dbReference type="ARBA" id="ARBA00003257"/>
    </source>
</evidence>
<dbReference type="EMBL" id="MG257767">
    <property type="protein sequence ID" value="QDH52389.1"/>
    <property type="molecule type" value="Genomic_DNA"/>
</dbReference>